<name>A0A5B1M6M9_9ACTN</name>
<comment type="caution">
    <text evidence="1">The sequence shown here is derived from an EMBL/GenBank/DDBJ whole genome shotgun (WGS) entry which is preliminary data.</text>
</comment>
<dbReference type="RefSeq" id="WP_149749852.1">
    <property type="nucleotide sequence ID" value="NZ_VUJW01000003.1"/>
</dbReference>
<reference evidence="1 2" key="1">
    <citation type="submission" date="2019-09" db="EMBL/GenBank/DDBJ databases">
        <title>Nocardioides panacisoli sp. nov., isolated from the soil of a ginseng field.</title>
        <authorList>
            <person name="Cho C."/>
        </authorList>
    </citation>
    <scope>NUCLEOTIDE SEQUENCE [LARGE SCALE GENOMIC DNA]</scope>
    <source>
        <strain evidence="1 2">BN140041</strain>
    </source>
</reference>
<gene>
    <name evidence="1" type="ORF">F0U47_08440</name>
</gene>
<dbReference type="EMBL" id="VUJW01000003">
    <property type="protein sequence ID" value="KAA1427487.1"/>
    <property type="molecule type" value="Genomic_DNA"/>
</dbReference>
<evidence type="ECO:0000313" key="2">
    <source>
        <dbReference type="Proteomes" id="UP000324351"/>
    </source>
</evidence>
<evidence type="ECO:0000313" key="1">
    <source>
        <dbReference type="EMBL" id="KAA1427487.1"/>
    </source>
</evidence>
<proteinExistence type="predicted"/>
<reference evidence="1 2" key="2">
    <citation type="submission" date="2019-09" db="EMBL/GenBank/DDBJ databases">
        <authorList>
            <person name="Jin C."/>
        </authorList>
    </citation>
    <scope>NUCLEOTIDE SEQUENCE [LARGE SCALE GENOMIC DNA]</scope>
    <source>
        <strain evidence="1 2">BN140041</strain>
    </source>
</reference>
<dbReference type="Proteomes" id="UP000324351">
    <property type="component" value="Unassembled WGS sequence"/>
</dbReference>
<protein>
    <submittedName>
        <fullName evidence="1">Uncharacterized protein</fullName>
    </submittedName>
</protein>
<accession>A0A5B1M6M9</accession>
<sequence>MADVVLRVRFTSGDHTDVTYQDRDATNEDELIEHVVSTLASDSGVLRCHHGDRLLVIFARGVATIELAPRGAIL</sequence>
<organism evidence="1 2">
    <name type="scientific">Nocardioides antri</name>
    <dbReference type="NCBI Taxonomy" id="2607659"/>
    <lineage>
        <taxon>Bacteria</taxon>
        <taxon>Bacillati</taxon>
        <taxon>Actinomycetota</taxon>
        <taxon>Actinomycetes</taxon>
        <taxon>Propionibacteriales</taxon>
        <taxon>Nocardioidaceae</taxon>
        <taxon>Nocardioides</taxon>
    </lineage>
</organism>
<dbReference type="AlphaFoldDB" id="A0A5B1M6M9"/>
<keyword evidence="2" id="KW-1185">Reference proteome</keyword>